<protein>
    <submittedName>
        <fullName evidence="2">Uncharacterized protein</fullName>
    </submittedName>
</protein>
<evidence type="ECO:0000256" key="1">
    <source>
        <dbReference type="SAM" id="MobiDB-lite"/>
    </source>
</evidence>
<dbReference type="AlphaFoldDB" id="A0A1X7UEJ5"/>
<feature type="region of interest" description="Disordered" evidence="1">
    <location>
        <begin position="70"/>
        <end position="91"/>
    </location>
</feature>
<name>A0A1X7UEJ5_AMPQE</name>
<accession>A0A1X7UEJ5</accession>
<sequence length="91" mass="9954">MCSCVIISLEMGLYQMHIHTDKLLLHGISGQVEGHLHKRELIERQAPPPGVVSPGIPGQDEGHLYKKELVERQSPPGEADPAKVVPKKSGE</sequence>
<organism evidence="2">
    <name type="scientific">Amphimedon queenslandica</name>
    <name type="common">Sponge</name>
    <dbReference type="NCBI Taxonomy" id="400682"/>
    <lineage>
        <taxon>Eukaryota</taxon>
        <taxon>Metazoa</taxon>
        <taxon>Porifera</taxon>
        <taxon>Demospongiae</taxon>
        <taxon>Heteroscleromorpha</taxon>
        <taxon>Haplosclerida</taxon>
        <taxon>Niphatidae</taxon>
        <taxon>Amphimedon</taxon>
    </lineage>
</organism>
<proteinExistence type="predicted"/>
<dbReference type="InParanoid" id="A0A1X7UEJ5"/>
<dbReference type="EnsemblMetazoa" id="Aqu2.1.26187_001">
    <property type="protein sequence ID" value="Aqu2.1.26187_001"/>
    <property type="gene ID" value="Aqu2.1.26187"/>
</dbReference>
<evidence type="ECO:0000313" key="2">
    <source>
        <dbReference type="EnsemblMetazoa" id="Aqu2.1.26187_001"/>
    </source>
</evidence>
<reference evidence="2" key="1">
    <citation type="submission" date="2017-05" db="UniProtKB">
        <authorList>
            <consortium name="EnsemblMetazoa"/>
        </authorList>
    </citation>
    <scope>IDENTIFICATION</scope>
</reference>